<feature type="compositionally biased region" description="Low complexity" evidence="1">
    <location>
        <begin position="263"/>
        <end position="281"/>
    </location>
</feature>
<evidence type="ECO:0000256" key="3">
    <source>
        <dbReference type="SAM" id="SignalP"/>
    </source>
</evidence>
<proteinExistence type="predicted"/>
<evidence type="ECO:0000313" key="4">
    <source>
        <dbReference type="EMBL" id="KAL0577407.1"/>
    </source>
</evidence>
<protein>
    <submittedName>
        <fullName evidence="4">Uncharacterized protein</fullName>
    </submittedName>
</protein>
<dbReference type="EMBL" id="JBAHYK010000158">
    <property type="protein sequence ID" value="KAL0577407.1"/>
    <property type="molecule type" value="Genomic_DNA"/>
</dbReference>
<keyword evidence="2" id="KW-1133">Transmembrane helix</keyword>
<keyword evidence="2" id="KW-0812">Transmembrane</keyword>
<keyword evidence="2" id="KW-0472">Membrane</keyword>
<gene>
    <name evidence="4" type="ORF">V5O48_004572</name>
</gene>
<evidence type="ECO:0000256" key="1">
    <source>
        <dbReference type="SAM" id="MobiDB-lite"/>
    </source>
</evidence>
<feature type="transmembrane region" description="Helical" evidence="2">
    <location>
        <begin position="291"/>
        <end position="314"/>
    </location>
</feature>
<keyword evidence="5" id="KW-1185">Reference proteome</keyword>
<comment type="caution">
    <text evidence="4">The sequence shown here is derived from an EMBL/GenBank/DDBJ whole genome shotgun (WGS) entry which is preliminary data.</text>
</comment>
<feature type="compositionally biased region" description="Polar residues" evidence="1">
    <location>
        <begin position="192"/>
        <end position="253"/>
    </location>
</feature>
<name>A0ABR3FPP8_9AGAR</name>
<feature type="region of interest" description="Disordered" evidence="1">
    <location>
        <begin position="363"/>
        <end position="446"/>
    </location>
</feature>
<sequence>MARPRGILLKVCCLSTLVLHGVLRSSHGTAYAALQLTVPEAVEVGQPFEGEWSMNIADVLQEEQRELPNSNIQWQDVSIPLNVDQSTFTIVRPATSQESGKFTFTPLQTGSISVQGFFEISKDPEFAFGDSHSVRVVEKGALPSIPTSPPPSSTTSQPATSTQPPQATTNSPTVNPGTSSTSQASSIDTSSHGTQVAATSNGATSARSMATPSSSDSRLVAGSQGSVTQSLQTITTTDADGQVHTSTTTSLVPTHSDGGPGELGPSTPTSTSTQSGAGQESVDASNRRRRVIIAGSVTGAVVALLLGFLLLYCMRPRKGNKRRMLLRNGNKEEADKAVSPYPIVITSGLDKFSPSKMVAAAGGTDHETGYCDEKQDGEEGSQGPEDPVVSGVWRDEGDNDLSEEQARDRRIVRHEDSGWRPTVAAPRSEAGGSSVVHMPPTYAAAY</sequence>
<accession>A0ABR3FPP8</accession>
<organism evidence="4 5">
    <name type="scientific">Marasmius crinis-equi</name>
    <dbReference type="NCBI Taxonomy" id="585013"/>
    <lineage>
        <taxon>Eukaryota</taxon>
        <taxon>Fungi</taxon>
        <taxon>Dikarya</taxon>
        <taxon>Basidiomycota</taxon>
        <taxon>Agaricomycotina</taxon>
        <taxon>Agaricomycetes</taxon>
        <taxon>Agaricomycetidae</taxon>
        <taxon>Agaricales</taxon>
        <taxon>Marasmiineae</taxon>
        <taxon>Marasmiaceae</taxon>
        <taxon>Marasmius</taxon>
    </lineage>
</organism>
<evidence type="ECO:0000313" key="5">
    <source>
        <dbReference type="Proteomes" id="UP001465976"/>
    </source>
</evidence>
<feature type="region of interest" description="Disordered" evidence="1">
    <location>
        <begin position="141"/>
        <end position="285"/>
    </location>
</feature>
<keyword evidence="3" id="KW-0732">Signal</keyword>
<feature type="compositionally biased region" description="Basic and acidic residues" evidence="1">
    <location>
        <begin position="364"/>
        <end position="374"/>
    </location>
</feature>
<feature type="signal peptide" evidence="3">
    <location>
        <begin position="1"/>
        <end position="28"/>
    </location>
</feature>
<reference evidence="4 5" key="1">
    <citation type="submission" date="2024-02" db="EMBL/GenBank/DDBJ databases">
        <title>A draft genome for the cacao thread blight pathogen Marasmius crinis-equi.</title>
        <authorList>
            <person name="Cohen S.P."/>
            <person name="Baruah I.K."/>
            <person name="Amoako-Attah I."/>
            <person name="Bukari Y."/>
            <person name="Meinhardt L.W."/>
            <person name="Bailey B.A."/>
        </authorList>
    </citation>
    <scope>NUCLEOTIDE SEQUENCE [LARGE SCALE GENOMIC DNA]</scope>
    <source>
        <strain evidence="4 5">GH-76</strain>
    </source>
</reference>
<feature type="compositionally biased region" description="Basic and acidic residues" evidence="1">
    <location>
        <begin position="404"/>
        <end position="418"/>
    </location>
</feature>
<evidence type="ECO:0000256" key="2">
    <source>
        <dbReference type="SAM" id="Phobius"/>
    </source>
</evidence>
<feature type="chain" id="PRO_5046539870" evidence="3">
    <location>
        <begin position="29"/>
        <end position="446"/>
    </location>
</feature>
<feature type="compositionally biased region" description="Low complexity" evidence="1">
    <location>
        <begin position="153"/>
        <end position="191"/>
    </location>
</feature>
<dbReference type="Proteomes" id="UP001465976">
    <property type="component" value="Unassembled WGS sequence"/>
</dbReference>